<dbReference type="EMBL" id="JBHSXL010000001">
    <property type="protein sequence ID" value="MFC6891063.1"/>
    <property type="molecule type" value="Genomic_DNA"/>
</dbReference>
<sequence>MYHVLLAVDDDERRSTRLANAVAELPDADENVFVSVFHCFVDNPAGVSAPQVGGIRRVIDALEEAGVDHEVLEASGDPAESILRAADDEDVDVIYVAGRSRSPAGKALFGSVAQSVILGADRPVTIVGRAGGE</sequence>
<evidence type="ECO:0000259" key="2">
    <source>
        <dbReference type="Pfam" id="PF00582"/>
    </source>
</evidence>
<proteinExistence type="inferred from homology"/>
<accession>A0ABD5UPK7</accession>
<dbReference type="InterPro" id="IPR006015">
    <property type="entry name" value="Universal_stress_UspA"/>
</dbReference>
<comment type="caution">
    <text evidence="3">The sequence shown here is derived from an EMBL/GenBank/DDBJ whole genome shotgun (WGS) entry which is preliminary data.</text>
</comment>
<name>A0ABD5UPK7_9EURY</name>
<dbReference type="RefSeq" id="WP_379738703.1">
    <property type="nucleotide sequence ID" value="NZ_JBHSVN010000001.1"/>
</dbReference>
<organism evidence="3 4">
    <name type="scientific">Halopenitus salinus</name>
    <dbReference type="NCBI Taxonomy" id="1198295"/>
    <lineage>
        <taxon>Archaea</taxon>
        <taxon>Methanobacteriati</taxon>
        <taxon>Methanobacteriota</taxon>
        <taxon>Stenosarchaea group</taxon>
        <taxon>Halobacteria</taxon>
        <taxon>Halobacteriales</taxon>
        <taxon>Haloferacaceae</taxon>
        <taxon>Halopenitus</taxon>
    </lineage>
</organism>
<comment type="similarity">
    <text evidence="1">Belongs to the universal stress protein A family.</text>
</comment>
<feature type="domain" description="UspA" evidence="2">
    <location>
        <begin position="1"/>
        <end position="127"/>
    </location>
</feature>
<dbReference type="PANTHER" id="PTHR46268">
    <property type="entry name" value="STRESS RESPONSE PROTEIN NHAX"/>
    <property type="match status" value="1"/>
</dbReference>
<gene>
    <name evidence="3" type="ORF">ACFQE9_00235</name>
</gene>
<reference evidence="3 4" key="1">
    <citation type="journal article" date="2019" name="Int. J. Syst. Evol. Microbiol.">
        <title>The Global Catalogue of Microorganisms (GCM) 10K type strain sequencing project: providing services to taxonomists for standard genome sequencing and annotation.</title>
        <authorList>
            <consortium name="The Broad Institute Genomics Platform"/>
            <consortium name="The Broad Institute Genome Sequencing Center for Infectious Disease"/>
            <person name="Wu L."/>
            <person name="Ma J."/>
        </authorList>
    </citation>
    <scope>NUCLEOTIDE SEQUENCE [LARGE SCALE GENOMIC DNA]</scope>
    <source>
        <strain evidence="3 4">SKJ47</strain>
    </source>
</reference>
<keyword evidence="4" id="KW-1185">Reference proteome</keyword>
<dbReference type="SUPFAM" id="SSF52402">
    <property type="entry name" value="Adenine nucleotide alpha hydrolases-like"/>
    <property type="match status" value="1"/>
</dbReference>
<dbReference type="CDD" id="cd00293">
    <property type="entry name" value="USP-like"/>
    <property type="match status" value="1"/>
</dbReference>
<dbReference type="Pfam" id="PF00582">
    <property type="entry name" value="Usp"/>
    <property type="match status" value="1"/>
</dbReference>
<evidence type="ECO:0000313" key="4">
    <source>
        <dbReference type="Proteomes" id="UP001596296"/>
    </source>
</evidence>
<dbReference type="InterPro" id="IPR006016">
    <property type="entry name" value="UspA"/>
</dbReference>
<dbReference type="PANTHER" id="PTHR46268:SF6">
    <property type="entry name" value="UNIVERSAL STRESS PROTEIN UP12"/>
    <property type="match status" value="1"/>
</dbReference>
<dbReference type="Gene3D" id="3.40.50.620">
    <property type="entry name" value="HUPs"/>
    <property type="match status" value="1"/>
</dbReference>
<dbReference type="InterPro" id="IPR014729">
    <property type="entry name" value="Rossmann-like_a/b/a_fold"/>
</dbReference>
<evidence type="ECO:0000256" key="1">
    <source>
        <dbReference type="ARBA" id="ARBA00008791"/>
    </source>
</evidence>
<dbReference type="Proteomes" id="UP001596296">
    <property type="component" value="Unassembled WGS sequence"/>
</dbReference>
<dbReference type="PRINTS" id="PR01438">
    <property type="entry name" value="UNVRSLSTRESS"/>
</dbReference>
<dbReference type="AlphaFoldDB" id="A0ABD5UPK7"/>
<protein>
    <submittedName>
        <fullName evidence="3">Universal stress protein</fullName>
    </submittedName>
</protein>
<evidence type="ECO:0000313" key="3">
    <source>
        <dbReference type="EMBL" id="MFC6891063.1"/>
    </source>
</evidence>